<feature type="compositionally biased region" description="Basic and acidic residues" evidence="1">
    <location>
        <begin position="165"/>
        <end position="183"/>
    </location>
</feature>
<dbReference type="PANTHER" id="PTHR36373">
    <property type="entry name" value="EXPRESSED PROTEIN"/>
    <property type="match status" value="1"/>
</dbReference>
<evidence type="ECO:0000313" key="2">
    <source>
        <dbReference type="EMBL" id="KAG5539048.1"/>
    </source>
</evidence>
<proteinExistence type="predicted"/>
<keyword evidence="3" id="KW-1185">Reference proteome</keyword>
<feature type="compositionally biased region" description="Basic and acidic residues" evidence="1">
    <location>
        <begin position="245"/>
        <end position="263"/>
    </location>
</feature>
<organism evidence="2 3">
    <name type="scientific">Rhododendron griersonianum</name>
    <dbReference type="NCBI Taxonomy" id="479676"/>
    <lineage>
        <taxon>Eukaryota</taxon>
        <taxon>Viridiplantae</taxon>
        <taxon>Streptophyta</taxon>
        <taxon>Embryophyta</taxon>
        <taxon>Tracheophyta</taxon>
        <taxon>Spermatophyta</taxon>
        <taxon>Magnoliopsida</taxon>
        <taxon>eudicotyledons</taxon>
        <taxon>Gunneridae</taxon>
        <taxon>Pentapetalae</taxon>
        <taxon>asterids</taxon>
        <taxon>Ericales</taxon>
        <taxon>Ericaceae</taxon>
        <taxon>Ericoideae</taxon>
        <taxon>Rhodoreae</taxon>
        <taxon>Rhododendron</taxon>
    </lineage>
</organism>
<feature type="region of interest" description="Disordered" evidence="1">
    <location>
        <begin position="217"/>
        <end position="370"/>
    </location>
</feature>
<accession>A0AAV6JE52</accession>
<evidence type="ECO:0000256" key="1">
    <source>
        <dbReference type="SAM" id="MobiDB-lite"/>
    </source>
</evidence>
<feature type="compositionally biased region" description="Basic and acidic residues" evidence="1">
    <location>
        <begin position="217"/>
        <end position="237"/>
    </location>
</feature>
<dbReference type="Proteomes" id="UP000823749">
    <property type="component" value="Chromosome 7"/>
</dbReference>
<sequence length="391" mass="44224">MEPAKIDWKRISSILVVDDLYEHINAPKFVDFSAPDEPVDEEAWFCRPDCNHPKTVEDFLKATPLSKVLLFVSSFANSVHRSSVWFRLGVKAGNEPSFVVVVSFVLNSSQQLDAYLKRRGLTQPSDLPNKDSNCDRFVEDGENQHPNLCATPSHHHNIMKAEIKSSTERKQIANPTKKDETPRLRSTLSARNLFGGRDLMNHITEFCNELKRLATRATERENVEKSDGKKPERKECEDGSNLGEMDEREKERKPLLEVSKENCEAAQKNNLKEKQRTKKRVEVENNPSPLELKIGKRKEGENLLQIRTNPPSPQCFSASRGPDKAAPLKASRSKPQERGILQELEQGNTELMKEKTADTKSTGGKSASVVAEREARTLDVFWFLKPCTLSS</sequence>
<name>A0AAV6JE52_9ERIC</name>
<evidence type="ECO:0000313" key="3">
    <source>
        <dbReference type="Proteomes" id="UP000823749"/>
    </source>
</evidence>
<dbReference type="EMBL" id="JACTNZ010000007">
    <property type="protein sequence ID" value="KAG5539048.1"/>
    <property type="molecule type" value="Genomic_DNA"/>
</dbReference>
<dbReference type="PANTHER" id="PTHR36373:SF1">
    <property type="entry name" value="EXPRESSED PROTEIN"/>
    <property type="match status" value="1"/>
</dbReference>
<dbReference type="AlphaFoldDB" id="A0AAV6JE52"/>
<comment type="caution">
    <text evidence="2">The sequence shown here is derived from an EMBL/GenBank/DDBJ whole genome shotgun (WGS) entry which is preliminary data.</text>
</comment>
<protein>
    <submittedName>
        <fullName evidence="2">Uncharacterized protein</fullName>
    </submittedName>
</protein>
<feature type="compositionally biased region" description="Polar residues" evidence="1">
    <location>
        <begin position="305"/>
        <end position="317"/>
    </location>
</feature>
<reference evidence="2" key="1">
    <citation type="submission" date="2020-08" db="EMBL/GenBank/DDBJ databases">
        <title>Plant Genome Project.</title>
        <authorList>
            <person name="Zhang R.-G."/>
        </authorList>
    </citation>
    <scope>NUCLEOTIDE SEQUENCE</scope>
    <source>
        <strain evidence="2">WSP0</strain>
        <tissue evidence="2">Leaf</tissue>
    </source>
</reference>
<feature type="region of interest" description="Disordered" evidence="1">
    <location>
        <begin position="165"/>
        <end position="185"/>
    </location>
</feature>
<gene>
    <name evidence="2" type="ORF">RHGRI_019562</name>
</gene>